<feature type="region of interest" description="Disordered" evidence="1">
    <location>
        <begin position="396"/>
        <end position="428"/>
    </location>
</feature>
<dbReference type="STRING" id="106004.A0A1Y2EDC3"/>
<comment type="caution">
    <text evidence="3">The sequence shown here is derived from an EMBL/GenBank/DDBJ whole genome shotgun (WGS) entry which is preliminary data.</text>
</comment>
<protein>
    <recommendedName>
        <fullName evidence="2">Smr domain-containing protein</fullName>
    </recommendedName>
</protein>
<feature type="compositionally biased region" description="Polar residues" evidence="1">
    <location>
        <begin position="74"/>
        <end position="83"/>
    </location>
</feature>
<organism evidence="3 4">
    <name type="scientific">Leucosporidium creatinivorum</name>
    <dbReference type="NCBI Taxonomy" id="106004"/>
    <lineage>
        <taxon>Eukaryota</taxon>
        <taxon>Fungi</taxon>
        <taxon>Dikarya</taxon>
        <taxon>Basidiomycota</taxon>
        <taxon>Pucciniomycotina</taxon>
        <taxon>Microbotryomycetes</taxon>
        <taxon>Leucosporidiales</taxon>
        <taxon>Leucosporidium</taxon>
    </lineage>
</organism>
<gene>
    <name evidence="3" type="ORF">BCR35DRAFT_326384</name>
</gene>
<sequence length="599" mass="64693">MTVSTVAERLRAEFCPPLDTSLLSALLLDFPDPPSTEDEWLLRATLKSLSADVDAEERVEFEDPTAEGRGSDVVSGSNEGSRNARSKGTEGTGGTADRSASELGSALEVWSLGGGEDDGERREGGEARRFWQGSTTSAESTSPTPPIDYERQEVPDDPLAFLANVFPDLPLGTLEARLSVEGASNDLEGIVDDLLSQAFITSITSEESDVPTSTTPAPPKTKAEKLARRRAKAALKASTTLSLTSTPHLLPPSQTSATVPPSNDLLTPAIALAAPTTNRWASLSSHSTNLSTLLHLPPARITSTYHSCSSSLPLTLSTLLNSLSHSRPFAHLPNAELLKDQLAAVLPKVKDDRLEILLSATEGDLADAMDLQRTIDEIERTEGKLTWSELFEADPQAVPSSSSSTAALSKPISSLPSTSTPSAAAESPEQHYTSLDCYHYAHEFETRRNEAIRSAARHFQRGGRGERGAAFYWAQEGRDLDGKRRVWMERAARAVVRERRINDKNTIDLHGLTLHHAQTVVRESCNSWWAASSSPTPPPLRIITGLGRHSTNNNPVLLPAITKLLDREGWRWKWDNGPTGGDGGPGTTRGAVWVTGVTR</sequence>
<reference evidence="3 4" key="1">
    <citation type="submission" date="2016-07" db="EMBL/GenBank/DDBJ databases">
        <title>Pervasive Adenine N6-methylation of Active Genes in Fungi.</title>
        <authorList>
            <consortium name="DOE Joint Genome Institute"/>
            <person name="Mondo S.J."/>
            <person name="Dannebaum R.O."/>
            <person name="Kuo R.C."/>
            <person name="Labutti K."/>
            <person name="Haridas S."/>
            <person name="Kuo A."/>
            <person name="Salamov A."/>
            <person name="Ahrendt S.R."/>
            <person name="Lipzen A."/>
            <person name="Sullivan W."/>
            <person name="Andreopoulos W.B."/>
            <person name="Clum A."/>
            <person name="Lindquist E."/>
            <person name="Daum C."/>
            <person name="Ramamoorthy G.K."/>
            <person name="Gryganskyi A."/>
            <person name="Culley D."/>
            <person name="Magnuson J.K."/>
            <person name="James T.Y."/>
            <person name="O'Malley M.A."/>
            <person name="Stajich J.E."/>
            <person name="Spatafora J.W."/>
            <person name="Visel A."/>
            <person name="Grigoriev I.V."/>
        </authorList>
    </citation>
    <scope>NUCLEOTIDE SEQUENCE [LARGE SCALE GENOMIC DNA]</scope>
    <source>
        <strain evidence="3 4">62-1032</strain>
    </source>
</reference>
<dbReference type="InParanoid" id="A0A1Y2EDC3"/>
<proteinExistence type="predicted"/>
<dbReference type="GO" id="GO:0004519">
    <property type="term" value="F:endonuclease activity"/>
    <property type="evidence" value="ECO:0007669"/>
    <property type="project" value="TreeGrafter"/>
</dbReference>
<feature type="compositionally biased region" description="Low complexity" evidence="1">
    <location>
        <begin position="396"/>
        <end position="427"/>
    </location>
</feature>
<dbReference type="PROSITE" id="PS50828">
    <property type="entry name" value="SMR"/>
    <property type="match status" value="1"/>
</dbReference>
<dbReference type="AlphaFoldDB" id="A0A1Y2EDC3"/>
<name>A0A1Y2EDC3_9BASI</name>
<dbReference type="Gene3D" id="3.30.1370.110">
    <property type="match status" value="1"/>
</dbReference>
<dbReference type="GO" id="GO:0005634">
    <property type="term" value="C:nucleus"/>
    <property type="evidence" value="ECO:0007669"/>
    <property type="project" value="TreeGrafter"/>
</dbReference>
<evidence type="ECO:0000259" key="2">
    <source>
        <dbReference type="PROSITE" id="PS50828"/>
    </source>
</evidence>
<feature type="compositionally biased region" description="Basic and acidic residues" evidence="1">
    <location>
        <begin position="119"/>
        <end position="129"/>
    </location>
</feature>
<dbReference type="InterPro" id="IPR052772">
    <property type="entry name" value="Endo/PolyKinase_Domain-Protein"/>
</dbReference>
<accession>A0A1Y2EDC3</accession>
<dbReference type="InterPro" id="IPR002625">
    <property type="entry name" value="Smr_dom"/>
</dbReference>
<dbReference type="InterPro" id="IPR036063">
    <property type="entry name" value="Smr_dom_sf"/>
</dbReference>
<feature type="domain" description="Smr" evidence="2">
    <location>
        <begin position="507"/>
        <end position="593"/>
    </location>
</feature>
<evidence type="ECO:0000313" key="4">
    <source>
        <dbReference type="Proteomes" id="UP000193467"/>
    </source>
</evidence>
<feature type="compositionally biased region" description="Acidic residues" evidence="1">
    <location>
        <begin position="53"/>
        <end position="65"/>
    </location>
</feature>
<dbReference type="OrthoDB" id="4080456at2759"/>
<feature type="region of interest" description="Disordered" evidence="1">
    <location>
        <begin position="52"/>
        <end position="152"/>
    </location>
</feature>
<dbReference type="EMBL" id="MCGR01000056">
    <property type="protein sequence ID" value="ORY69417.1"/>
    <property type="molecule type" value="Genomic_DNA"/>
</dbReference>
<evidence type="ECO:0000313" key="3">
    <source>
        <dbReference type="EMBL" id="ORY69417.1"/>
    </source>
</evidence>
<dbReference type="PANTHER" id="PTHR46535">
    <property type="entry name" value="NEDD4-BINDING PROTEIN 2"/>
    <property type="match status" value="1"/>
</dbReference>
<dbReference type="Proteomes" id="UP000193467">
    <property type="component" value="Unassembled WGS sequence"/>
</dbReference>
<evidence type="ECO:0000256" key="1">
    <source>
        <dbReference type="SAM" id="MobiDB-lite"/>
    </source>
</evidence>
<keyword evidence="4" id="KW-1185">Reference proteome</keyword>
<dbReference type="PANTHER" id="PTHR46535:SF1">
    <property type="entry name" value="NEDD4-BINDING PROTEIN 2"/>
    <property type="match status" value="1"/>
</dbReference>
<dbReference type="SMART" id="SM00463">
    <property type="entry name" value="SMR"/>
    <property type="match status" value="1"/>
</dbReference>
<dbReference type="SUPFAM" id="SSF160443">
    <property type="entry name" value="SMR domain-like"/>
    <property type="match status" value="1"/>
</dbReference>